<dbReference type="AlphaFoldDB" id="D4B8J9"/>
<evidence type="ECO:0000313" key="2">
    <source>
        <dbReference type="Proteomes" id="UP000003880"/>
    </source>
</evidence>
<name>D4B8J9_9ENTR</name>
<dbReference type="Proteomes" id="UP000003880">
    <property type="component" value="Unassembled WGS sequence"/>
</dbReference>
<reference evidence="1 2" key="1">
    <citation type="submission" date="2010-02" db="EMBL/GenBank/DDBJ databases">
        <authorList>
            <person name="Weinstock G."/>
            <person name="Sodergren E."/>
            <person name="Clifton S."/>
            <person name="Fulton L."/>
            <person name="Fulton B."/>
            <person name="Courtney L."/>
            <person name="Fronick C."/>
            <person name="Harrison M."/>
            <person name="Strong C."/>
            <person name="Farmer C."/>
            <person name="Delahaunty K."/>
            <person name="Markovic C."/>
            <person name="Hall O."/>
            <person name="Minx P."/>
            <person name="Tomlinson C."/>
            <person name="Mitreva M."/>
            <person name="Nelson J."/>
            <person name="Hou S."/>
            <person name="Wollam A."/>
            <person name="Pepin K.H."/>
            <person name="Johnson M."/>
            <person name="Bhonagiri V."/>
            <person name="Zhang X."/>
            <person name="Suruliraj S."/>
            <person name="Warren W."/>
            <person name="Chinwalla A."/>
            <person name="Mardis E.R."/>
            <person name="Wilson R.K."/>
        </authorList>
    </citation>
    <scope>NUCLEOTIDE SEQUENCE [LARGE SCALE GENOMIC DNA]</scope>
    <source>
        <strain evidence="1 2">ATCC 29220</strain>
    </source>
</reference>
<comment type="caution">
    <text evidence="1">The sequence shown here is derived from an EMBL/GenBank/DDBJ whole genome shotgun (WGS) entry which is preliminary data.</text>
</comment>
<dbReference type="HOGENOM" id="CLU_2615648_0_0_6"/>
<protein>
    <submittedName>
        <fullName evidence="1">Uncharacterized protein</fullName>
    </submittedName>
</protein>
<dbReference type="EMBL" id="ABWL02000002">
    <property type="protein sequence ID" value="EFE10371.1"/>
    <property type="molecule type" value="Genomic_DNA"/>
</dbReference>
<organism evidence="1 2">
    <name type="scientific">Citrobacter youngae ATCC 29220</name>
    <dbReference type="NCBI Taxonomy" id="500640"/>
    <lineage>
        <taxon>Bacteria</taxon>
        <taxon>Pseudomonadati</taxon>
        <taxon>Pseudomonadota</taxon>
        <taxon>Gammaproteobacteria</taxon>
        <taxon>Enterobacterales</taxon>
        <taxon>Enterobacteriaceae</taxon>
        <taxon>Citrobacter</taxon>
        <taxon>Citrobacter freundii complex</taxon>
    </lineage>
</organism>
<evidence type="ECO:0000313" key="1">
    <source>
        <dbReference type="EMBL" id="EFE10371.1"/>
    </source>
</evidence>
<sequence length="78" mass="8925">MTLKIAFVMRRNEIVMVVGKHNSASRNILLFCKRACNSECPRIPACFNKGDSKNLLSQHDFEEHSARRLPTICRCGFL</sequence>
<proteinExistence type="predicted"/>
<gene>
    <name evidence="1" type="ORF">CIT292_06541</name>
</gene>
<accession>D4B8J9</accession>